<dbReference type="PANTHER" id="PTHR19302">
    <property type="entry name" value="GAMMA TUBULIN COMPLEX PROTEIN"/>
    <property type="match status" value="1"/>
</dbReference>
<proteinExistence type="inferred from homology"/>
<evidence type="ECO:0000256" key="6">
    <source>
        <dbReference type="SAM" id="MobiDB-lite"/>
    </source>
</evidence>
<dbReference type="eggNOG" id="KOG2001">
    <property type="taxonomic scope" value="Eukaryota"/>
</dbReference>
<name>D8LBZ6_ECTSI</name>
<dbReference type="Proteomes" id="UP000002630">
    <property type="component" value="Linkage Group LG08"/>
</dbReference>
<accession>D8LBZ6</accession>
<dbReference type="GO" id="GO:0051011">
    <property type="term" value="F:microtubule minus-end binding"/>
    <property type="evidence" value="ECO:0007669"/>
    <property type="project" value="TreeGrafter"/>
</dbReference>
<dbReference type="GO" id="GO:0000922">
    <property type="term" value="C:spindle pole"/>
    <property type="evidence" value="ECO:0007669"/>
    <property type="project" value="InterPro"/>
</dbReference>
<keyword evidence="9" id="KW-1185">Reference proteome</keyword>
<organism evidence="8 9">
    <name type="scientific">Ectocarpus siliculosus</name>
    <name type="common">Brown alga</name>
    <name type="synonym">Conferva siliculosa</name>
    <dbReference type="NCBI Taxonomy" id="2880"/>
    <lineage>
        <taxon>Eukaryota</taxon>
        <taxon>Sar</taxon>
        <taxon>Stramenopiles</taxon>
        <taxon>Ochrophyta</taxon>
        <taxon>PX clade</taxon>
        <taxon>Phaeophyceae</taxon>
        <taxon>Ectocarpales</taxon>
        <taxon>Ectocarpaceae</taxon>
        <taxon>Ectocarpus</taxon>
    </lineage>
</organism>
<reference evidence="8 9" key="1">
    <citation type="journal article" date="2010" name="Nature">
        <title>The Ectocarpus genome and the independent evolution of multicellularity in brown algae.</title>
        <authorList>
            <person name="Cock J.M."/>
            <person name="Sterck L."/>
            <person name="Rouze P."/>
            <person name="Scornet D."/>
            <person name="Allen A.E."/>
            <person name="Amoutzias G."/>
            <person name="Anthouard V."/>
            <person name="Artiguenave F."/>
            <person name="Aury J.M."/>
            <person name="Badger J.H."/>
            <person name="Beszteri B."/>
            <person name="Billiau K."/>
            <person name="Bonnet E."/>
            <person name="Bothwell J.H."/>
            <person name="Bowler C."/>
            <person name="Boyen C."/>
            <person name="Brownlee C."/>
            <person name="Carrano C.J."/>
            <person name="Charrier B."/>
            <person name="Cho G.Y."/>
            <person name="Coelho S.M."/>
            <person name="Collen J."/>
            <person name="Corre E."/>
            <person name="Da Silva C."/>
            <person name="Delage L."/>
            <person name="Delaroque N."/>
            <person name="Dittami S.M."/>
            <person name="Doulbeau S."/>
            <person name="Elias M."/>
            <person name="Farnham G."/>
            <person name="Gachon C.M."/>
            <person name="Gschloessl B."/>
            <person name="Heesch S."/>
            <person name="Jabbari K."/>
            <person name="Jubin C."/>
            <person name="Kawai H."/>
            <person name="Kimura K."/>
            <person name="Kloareg B."/>
            <person name="Kupper F.C."/>
            <person name="Lang D."/>
            <person name="Le Bail A."/>
            <person name="Leblanc C."/>
            <person name="Lerouge P."/>
            <person name="Lohr M."/>
            <person name="Lopez P.J."/>
            <person name="Martens C."/>
            <person name="Maumus F."/>
            <person name="Michel G."/>
            <person name="Miranda-Saavedra D."/>
            <person name="Morales J."/>
            <person name="Moreau H."/>
            <person name="Motomura T."/>
            <person name="Nagasato C."/>
            <person name="Napoli C.A."/>
            <person name="Nelson D.R."/>
            <person name="Nyvall-Collen P."/>
            <person name="Peters A.F."/>
            <person name="Pommier C."/>
            <person name="Potin P."/>
            <person name="Poulain J."/>
            <person name="Quesneville H."/>
            <person name="Read B."/>
            <person name="Rensing S.A."/>
            <person name="Ritter A."/>
            <person name="Rousvoal S."/>
            <person name="Samanta M."/>
            <person name="Samson G."/>
            <person name="Schroeder D.C."/>
            <person name="Segurens B."/>
            <person name="Strittmatter M."/>
            <person name="Tonon T."/>
            <person name="Tregear J.W."/>
            <person name="Valentin K."/>
            <person name="von Dassow P."/>
            <person name="Yamagishi T."/>
            <person name="Van de Peer Y."/>
            <person name="Wincker P."/>
        </authorList>
    </citation>
    <scope>NUCLEOTIDE SEQUENCE [LARGE SCALE GENOMIC DNA]</scope>
    <source>
        <strain evidence="9">Ec32 / CCAP1310/4</strain>
    </source>
</reference>
<dbReference type="OMA" id="TRVMISC"/>
<dbReference type="AlphaFoldDB" id="D8LBZ6"/>
<sequence>MPSPSGAEREGGAEYAERIIQGTAELRGVEGLMMSFKVGWPVSLVLSKKSLTKYQLLFRHLFFAKHVQRLLSKDSWREHQDTKQLELKGLMMASYQLRHRMLHFMQNLVYYMMVEVIEPHWHHFMDDLKKLCGLKVREWPQAGGGSGGGRRGRDEGETGTLDDVLRRHEQFQDLCLKECLLTNIGLLKSLTRVMISCLHFGDQGGVFAAEREAQEAADREREKEEDKQEKAAELLQRRRSSVGSGTASVQSAGLGPRRSLSGSRRIENLKRRSSSMRSALDTKRYKEYIQRSQEGFDASLQVFASHLWHDAEGHYHSHLNNLCARLDYNGFFSKTSRRMVP</sequence>
<dbReference type="PANTHER" id="PTHR19302:SF13">
    <property type="entry name" value="GAMMA-TUBULIN COMPLEX COMPONENT 2"/>
    <property type="match status" value="1"/>
</dbReference>
<dbReference type="Gene3D" id="1.20.120.1900">
    <property type="entry name" value="Gamma-tubulin complex, C-terminal domain"/>
    <property type="match status" value="1"/>
</dbReference>
<feature type="compositionally biased region" description="Low complexity" evidence="6">
    <location>
        <begin position="251"/>
        <end position="263"/>
    </location>
</feature>
<keyword evidence="4 5" id="KW-0206">Cytoskeleton</keyword>
<dbReference type="InterPro" id="IPR040457">
    <property type="entry name" value="GCP_C"/>
</dbReference>
<comment type="subcellular location">
    <subcellularLocation>
        <location evidence="5">Cytoplasm</location>
        <location evidence="5">Cytoskeleton</location>
        <location evidence="5">Microtubule organizing center</location>
    </subcellularLocation>
</comment>
<keyword evidence="3 5" id="KW-0493">Microtubule</keyword>
<evidence type="ECO:0000256" key="3">
    <source>
        <dbReference type="ARBA" id="ARBA00022701"/>
    </source>
</evidence>
<feature type="compositionally biased region" description="Basic and acidic residues" evidence="6">
    <location>
        <begin position="211"/>
        <end position="236"/>
    </location>
</feature>
<dbReference type="EMBL" id="FN649733">
    <property type="protein sequence ID" value="CBN79179.1"/>
    <property type="molecule type" value="Genomic_DNA"/>
</dbReference>
<dbReference type="EMBL" id="FN647683">
    <property type="protein sequence ID" value="CBN79179.1"/>
    <property type="molecule type" value="Genomic_DNA"/>
</dbReference>
<dbReference type="OrthoDB" id="2192946at2759"/>
<keyword evidence="2 5" id="KW-0963">Cytoplasm</keyword>
<evidence type="ECO:0000256" key="4">
    <source>
        <dbReference type="ARBA" id="ARBA00023212"/>
    </source>
</evidence>
<dbReference type="InParanoid" id="D8LBZ6"/>
<feature type="domain" description="Gamma tubulin complex component C-terminal" evidence="7">
    <location>
        <begin position="25"/>
        <end position="332"/>
    </location>
</feature>
<evidence type="ECO:0000256" key="5">
    <source>
        <dbReference type="RuleBase" id="RU363050"/>
    </source>
</evidence>
<evidence type="ECO:0000313" key="8">
    <source>
        <dbReference type="EMBL" id="CBN79179.1"/>
    </source>
</evidence>
<dbReference type="GO" id="GO:0051321">
    <property type="term" value="P:meiotic cell cycle"/>
    <property type="evidence" value="ECO:0007669"/>
    <property type="project" value="TreeGrafter"/>
</dbReference>
<dbReference type="GO" id="GO:0005874">
    <property type="term" value="C:microtubule"/>
    <property type="evidence" value="ECO:0007669"/>
    <property type="project" value="UniProtKB-KW"/>
</dbReference>
<feature type="region of interest" description="Disordered" evidence="6">
    <location>
        <begin position="211"/>
        <end position="278"/>
    </location>
</feature>
<dbReference type="GO" id="GO:0031122">
    <property type="term" value="P:cytoplasmic microtubule organization"/>
    <property type="evidence" value="ECO:0007669"/>
    <property type="project" value="TreeGrafter"/>
</dbReference>
<dbReference type="GO" id="GO:0007020">
    <property type="term" value="P:microtubule nucleation"/>
    <property type="evidence" value="ECO:0007669"/>
    <property type="project" value="InterPro"/>
</dbReference>
<gene>
    <name evidence="8" type="ORF">Esi_0010_0084</name>
</gene>
<evidence type="ECO:0000256" key="1">
    <source>
        <dbReference type="ARBA" id="ARBA00010337"/>
    </source>
</evidence>
<dbReference type="InterPro" id="IPR042241">
    <property type="entry name" value="GCP_C_sf"/>
</dbReference>
<comment type="similarity">
    <text evidence="1 5">Belongs to the TUBGCP family.</text>
</comment>
<protein>
    <recommendedName>
        <fullName evidence="5">Spindle pole body component</fullName>
    </recommendedName>
</protein>
<dbReference type="GO" id="GO:0043015">
    <property type="term" value="F:gamma-tubulin binding"/>
    <property type="evidence" value="ECO:0007669"/>
    <property type="project" value="InterPro"/>
</dbReference>
<dbReference type="InterPro" id="IPR007259">
    <property type="entry name" value="GCP"/>
</dbReference>
<evidence type="ECO:0000256" key="2">
    <source>
        <dbReference type="ARBA" id="ARBA00022490"/>
    </source>
</evidence>
<dbReference type="GO" id="GO:0051225">
    <property type="term" value="P:spindle assembly"/>
    <property type="evidence" value="ECO:0007669"/>
    <property type="project" value="TreeGrafter"/>
</dbReference>
<evidence type="ECO:0000259" key="7">
    <source>
        <dbReference type="Pfam" id="PF04130"/>
    </source>
</evidence>
<dbReference type="STRING" id="2880.D8LBZ6"/>
<evidence type="ECO:0000313" key="9">
    <source>
        <dbReference type="Proteomes" id="UP000002630"/>
    </source>
</evidence>
<dbReference type="Pfam" id="PF04130">
    <property type="entry name" value="GCP_C_terminal"/>
    <property type="match status" value="1"/>
</dbReference>
<dbReference type="GO" id="GO:0000278">
    <property type="term" value="P:mitotic cell cycle"/>
    <property type="evidence" value="ECO:0007669"/>
    <property type="project" value="TreeGrafter"/>
</dbReference>
<dbReference type="GO" id="GO:0000930">
    <property type="term" value="C:gamma-tubulin complex"/>
    <property type="evidence" value="ECO:0007669"/>
    <property type="project" value="TreeGrafter"/>
</dbReference>
<feature type="compositionally biased region" description="Polar residues" evidence="6">
    <location>
        <begin position="241"/>
        <end position="250"/>
    </location>
</feature>